<dbReference type="EMBL" id="FUKI01000096">
    <property type="protein sequence ID" value="SJM91883.1"/>
    <property type="molecule type" value="Genomic_DNA"/>
</dbReference>
<evidence type="ECO:0000256" key="6">
    <source>
        <dbReference type="ARBA" id="ARBA00022833"/>
    </source>
</evidence>
<evidence type="ECO:0000256" key="3">
    <source>
        <dbReference type="ARBA" id="ARBA00022670"/>
    </source>
</evidence>
<name>A0A1R4H6J9_9GAMM</name>
<evidence type="ECO:0000256" key="1">
    <source>
        <dbReference type="ARBA" id="ARBA00001947"/>
    </source>
</evidence>
<keyword evidence="8" id="KW-0812">Transmembrane</keyword>
<comment type="cofactor">
    <cofactor evidence="1">
        <name>Zn(2+)</name>
        <dbReference type="ChEBI" id="CHEBI:29105"/>
    </cofactor>
</comment>
<dbReference type="InterPro" id="IPR011055">
    <property type="entry name" value="Dup_hybrid_motif"/>
</dbReference>
<feature type="domain" description="Csd3-like second N-terminal" evidence="10">
    <location>
        <begin position="166"/>
        <end position="280"/>
    </location>
</feature>
<accession>A0A1R4H6J9</accession>
<dbReference type="AlphaFoldDB" id="A0A1R4H6J9"/>
<proteinExistence type="predicted"/>
<dbReference type="PANTHER" id="PTHR21666:SF288">
    <property type="entry name" value="CELL DIVISION PROTEIN YTFB"/>
    <property type="match status" value="1"/>
</dbReference>
<keyword evidence="3" id="KW-0645">Protease</keyword>
<dbReference type="Gene3D" id="3.10.450.350">
    <property type="match status" value="1"/>
</dbReference>
<evidence type="ECO:0000256" key="2">
    <source>
        <dbReference type="ARBA" id="ARBA00004196"/>
    </source>
</evidence>
<dbReference type="GO" id="GO:0004222">
    <property type="term" value="F:metalloendopeptidase activity"/>
    <property type="evidence" value="ECO:0007669"/>
    <property type="project" value="TreeGrafter"/>
</dbReference>
<feature type="domain" description="M23ase beta-sheet core" evidence="9">
    <location>
        <begin position="293"/>
        <end position="389"/>
    </location>
</feature>
<evidence type="ECO:0000256" key="4">
    <source>
        <dbReference type="ARBA" id="ARBA00022723"/>
    </source>
</evidence>
<keyword evidence="5" id="KW-0378">Hydrolase</keyword>
<dbReference type="GO" id="GO:0030313">
    <property type="term" value="C:cell envelope"/>
    <property type="evidence" value="ECO:0007669"/>
    <property type="project" value="UniProtKB-SubCell"/>
</dbReference>
<organism evidence="11 12">
    <name type="scientific">Crenothrix polyspora</name>
    <dbReference type="NCBI Taxonomy" id="360316"/>
    <lineage>
        <taxon>Bacteria</taxon>
        <taxon>Pseudomonadati</taxon>
        <taxon>Pseudomonadota</taxon>
        <taxon>Gammaproteobacteria</taxon>
        <taxon>Methylococcales</taxon>
        <taxon>Crenotrichaceae</taxon>
        <taxon>Crenothrix</taxon>
    </lineage>
</organism>
<evidence type="ECO:0000313" key="12">
    <source>
        <dbReference type="Proteomes" id="UP000195667"/>
    </source>
</evidence>
<dbReference type="InterPro" id="IPR050570">
    <property type="entry name" value="Cell_wall_metabolism_enzyme"/>
</dbReference>
<keyword evidence="6" id="KW-0862">Zinc</keyword>
<evidence type="ECO:0000259" key="10">
    <source>
        <dbReference type="Pfam" id="PF19425"/>
    </source>
</evidence>
<dbReference type="PANTHER" id="PTHR21666">
    <property type="entry name" value="PEPTIDASE-RELATED"/>
    <property type="match status" value="1"/>
</dbReference>
<feature type="transmembrane region" description="Helical" evidence="8">
    <location>
        <begin position="26"/>
        <end position="45"/>
    </location>
</feature>
<protein>
    <submittedName>
        <fullName evidence="11">Metalloendopeptidase-like membrane protein</fullName>
    </submittedName>
</protein>
<keyword evidence="8" id="KW-0472">Membrane</keyword>
<sequence length="438" mass="48475">MVIIKLWFFILIKFQLLGKTNVKNKFYASLFTGMVLVFAASTGYAKPAKLKSSRGVIHTRIMSHQLPTGETLADVYARVRANDAEYHELVSSNSSGTRVATISSRTPLQAVRGNSYQFGHLSYAGRDDTRYLSAAGGRNRFFLRQPATAKINTQHFKRHGAKPITSAQGTIRSTLAAAGRSAGLSADVMEQLAQIFAWDIDFAADLHNGDRFTVVYERGDFESSDEIVAAEFVNEGRAHRAVRYIDQQGSIGYYTPEGHAMQKSFLSTPVDYARISSHFDLNRRHPILNRIRAHKGVDYAARTGTPIKATGNGEVTFLGRKGGYGQTVIIGHGEHYETLYAHLSNFKSGLQNGSHVRQGEVIGYVGQTGLATGPHLHYEFRVDGEHRNPLTVTAQLSRSMPSNSGSMTDFKVQTQRTLAQLNQAKAKTLFARSYSRYN</sequence>
<keyword evidence="4" id="KW-0479">Metal-binding</keyword>
<dbReference type="Gene3D" id="2.70.70.10">
    <property type="entry name" value="Glucose Permease (Domain IIA)"/>
    <property type="match status" value="1"/>
</dbReference>
<evidence type="ECO:0000256" key="8">
    <source>
        <dbReference type="SAM" id="Phobius"/>
    </source>
</evidence>
<dbReference type="GO" id="GO:0046872">
    <property type="term" value="F:metal ion binding"/>
    <property type="evidence" value="ECO:0007669"/>
    <property type="project" value="UniProtKB-KW"/>
</dbReference>
<dbReference type="InterPro" id="IPR016047">
    <property type="entry name" value="M23ase_b-sheet_dom"/>
</dbReference>
<evidence type="ECO:0000256" key="7">
    <source>
        <dbReference type="ARBA" id="ARBA00023049"/>
    </source>
</evidence>
<evidence type="ECO:0000259" key="9">
    <source>
        <dbReference type="Pfam" id="PF01551"/>
    </source>
</evidence>
<evidence type="ECO:0000256" key="5">
    <source>
        <dbReference type="ARBA" id="ARBA00022801"/>
    </source>
</evidence>
<gene>
    <name evidence="11" type="ORF">CRENPOLYSF1_220042</name>
</gene>
<comment type="subcellular location">
    <subcellularLocation>
        <location evidence="2">Cell envelope</location>
    </subcellularLocation>
</comment>
<dbReference type="SUPFAM" id="SSF51261">
    <property type="entry name" value="Duplicated hybrid motif"/>
    <property type="match status" value="1"/>
</dbReference>
<dbReference type="GO" id="GO:0006508">
    <property type="term" value="P:proteolysis"/>
    <property type="evidence" value="ECO:0007669"/>
    <property type="project" value="UniProtKB-KW"/>
</dbReference>
<dbReference type="InterPro" id="IPR045834">
    <property type="entry name" value="Csd3_N2"/>
</dbReference>
<reference evidence="12" key="1">
    <citation type="submission" date="2017-02" db="EMBL/GenBank/DDBJ databases">
        <authorList>
            <person name="Daims H."/>
        </authorList>
    </citation>
    <scope>NUCLEOTIDE SEQUENCE [LARGE SCALE GENOMIC DNA]</scope>
</reference>
<keyword evidence="7" id="KW-0482">Metalloprotease</keyword>
<dbReference type="FunFam" id="2.70.70.10:FF:000002">
    <property type="entry name" value="Murein DD-endopeptidase MepM"/>
    <property type="match status" value="1"/>
</dbReference>
<dbReference type="Proteomes" id="UP000195667">
    <property type="component" value="Unassembled WGS sequence"/>
</dbReference>
<keyword evidence="8" id="KW-1133">Transmembrane helix</keyword>
<evidence type="ECO:0000313" key="11">
    <source>
        <dbReference type="EMBL" id="SJM91883.1"/>
    </source>
</evidence>
<dbReference type="Pfam" id="PF19425">
    <property type="entry name" value="Csd3_N2"/>
    <property type="match status" value="1"/>
</dbReference>
<dbReference type="CDD" id="cd12797">
    <property type="entry name" value="M23_peptidase"/>
    <property type="match status" value="1"/>
</dbReference>
<dbReference type="Pfam" id="PF01551">
    <property type="entry name" value="Peptidase_M23"/>
    <property type="match status" value="1"/>
</dbReference>
<keyword evidence="12" id="KW-1185">Reference proteome</keyword>